<organism evidence="2">
    <name type="scientific">viral metagenome</name>
    <dbReference type="NCBI Taxonomy" id="1070528"/>
    <lineage>
        <taxon>unclassified sequences</taxon>
        <taxon>metagenomes</taxon>
        <taxon>organismal metagenomes</taxon>
    </lineage>
</organism>
<feature type="region of interest" description="Disordered" evidence="1">
    <location>
        <begin position="1"/>
        <end position="24"/>
    </location>
</feature>
<evidence type="ECO:0000256" key="1">
    <source>
        <dbReference type="SAM" id="MobiDB-lite"/>
    </source>
</evidence>
<comment type="caution">
    <text evidence="2">The sequence shown here is derived from an EMBL/GenBank/DDBJ whole genome shotgun (WGS) entry which is preliminary data.</text>
</comment>
<evidence type="ECO:0000313" key="2">
    <source>
        <dbReference type="EMBL" id="GBH22906.1"/>
    </source>
</evidence>
<reference evidence="2" key="1">
    <citation type="submission" date="2017-04" db="EMBL/GenBank/DDBJ databases">
        <title>Unveiling RNA virosphere associated with marine microorganisms.</title>
        <authorList>
            <person name="Urayama S."/>
            <person name="Takaki Y."/>
            <person name="Nishi S."/>
            <person name="Yoshida Y."/>
            <person name="Deguchi S."/>
            <person name="Takai K."/>
            <person name="Nunoura T."/>
        </authorList>
    </citation>
    <scope>NUCLEOTIDE SEQUENCE</scope>
</reference>
<name>A0A2V0RC21_9ZZZZ</name>
<feature type="compositionally biased region" description="Polar residues" evidence="1">
    <location>
        <begin position="1"/>
        <end position="21"/>
    </location>
</feature>
<accession>A0A2V0RC21</accession>
<sequence length="663" mass="75559">MMTDNENTKWTVKSHRVQSNGKENKKVTVVQNDGKVGMSLLSMSDTFLSNCGDEIERVTYAAMYRAANMLLTYSNSNMIHSDVSYDPESVSGMIAMISQIFSIEYIDAMDMVNVLMDVVWVPRFWAKLHDVEEQTIEERIENMMCSEIFVEPYMIQLISSATMMKKMVDIVRDVWCDEEKRCWFYETMDSDDENETVTPFVAMIRDVWSAFGVSLFVSEIDGDMGTINISRQECMIKFPNSEAVPSQAADVLFLGDNLCEYYQMIVQHKDDRKKDNLHTIPELQDRDFWISRCMVKNATNGESFANSNKLANMWDLVNDHIDTLLPKCDNPWPIFAFIETITVGNRHCPIGCLSPLTSVIPHQLRIDGKDFPGQVDSLHKYPEIEAELHDWLLDPTVDYKFKTFLEEDGEQYAIYIHGSCHDERFSCTDHLTKINLRDVIYIHTKNGQLRKEIPAIKIYELLMDLQNIWRTFSQPGYSVSKSVDVRYGQHSRGNSTYTERTDYPYALVSTLRWTKSNRVPKPVDVTVTVDTGKGLSTLTTTVCYQPWTSYATAKHEYDRMKPIDHPLMGEIAQEKLGGTKVDINMPVKAGLGAPVAYVGSRLAPVSLGVLLAAIANIRYVHGGERKPYSCNASNLNLLVSVFLFDIPILTPLEITSWYNITSP</sequence>
<dbReference type="AlphaFoldDB" id="A0A2V0RC21"/>
<proteinExistence type="predicted"/>
<protein>
    <submittedName>
        <fullName evidence="2">Uncharacterized protein</fullName>
    </submittedName>
</protein>
<dbReference type="EMBL" id="BDQE01000166">
    <property type="protein sequence ID" value="GBH22906.1"/>
    <property type="molecule type" value="Genomic_RNA"/>
</dbReference>